<name>A0A7X0FP45_9MICO</name>
<dbReference type="PANTHER" id="PTHR21240">
    <property type="entry name" value="2-AMINO-3-CARBOXYLMUCONATE-6-SEMIALDEHYDE DECARBOXYLASE"/>
    <property type="match status" value="1"/>
</dbReference>
<dbReference type="PANTHER" id="PTHR21240:SF28">
    <property type="entry name" value="ISO-OROTATE DECARBOXYLASE (EUROFUNG)"/>
    <property type="match status" value="1"/>
</dbReference>
<dbReference type="InterPro" id="IPR032466">
    <property type="entry name" value="Metal_Hydrolase"/>
</dbReference>
<accession>A0A7X0FP45</accession>
<evidence type="ECO:0000313" key="4">
    <source>
        <dbReference type="Proteomes" id="UP000537775"/>
    </source>
</evidence>
<dbReference type="EC" id="4.1.1.45" evidence="3"/>
<protein>
    <submittedName>
        <fullName evidence="3">Aminocarboxymuconate-semialdehyde decarboxylase</fullName>
        <ecNumber evidence="3">4.1.1.45</ecNumber>
    </submittedName>
</protein>
<reference evidence="3 4" key="1">
    <citation type="submission" date="2020-08" db="EMBL/GenBank/DDBJ databases">
        <title>Sequencing the genomes of 1000 actinobacteria strains.</title>
        <authorList>
            <person name="Klenk H.-P."/>
        </authorList>
    </citation>
    <scope>NUCLEOTIDE SEQUENCE [LARGE SCALE GENOMIC DNA]</scope>
    <source>
        <strain evidence="3 4">DSM 12511</strain>
    </source>
</reference>
<organism evidence="3 4">
    <name type="scientific">Microbacterium thalassium</name>
    <dbReference type="NCBI Taxonomy" id="362649"/>
    <lineage>
        <taxon>Bacteria</taxon>
        <taxon>Bacillati</taxon>
        <taxon>Actinomycetota</taxon>
        <taxon>Actinomycetes</taxon>
        <taxon>Micrococcales</taxon>
        <taxon>Microbacteriaceae</taxon>
        <taxon>Microbacterium</taxon>
    </lineage>
</organism>
<evidence type="ECO:0000256" key="1">
    <source>
        <dbReference type="ARBA" id="ARBA00023239"/>
    </source>
</evidence>
<dbReference type="SUPFAM" id="SSF51556">
    <property type="entry name" value="Metallo-dependent hydrolases"/>
    <property type="match status" value="1"/>
</dbReference>
<dbReference type="Pfam" id="PF04909">
    <property type="entry name" value="Amidohydro_2"/>
    <property type="match status" value="1"/>
</dbReference>
<keyword evidence="4" id="KW-1185">Reference proteome</keyword>
<proteinExistence type="predicted"/>
<dbReference type="Proteomes" id="UP000537775">
    <property type="component" value="Unassembled WGS sequence"/>
</dbReference>
<gene>
    <name evidence="3" type="ORF">HD594_000834</name>
</gene>
<feature type="domain" description="Amidohydrolase-related" evidence="2">
    <location>
        <begin position="2"/>
        <end position="298"/>
    </location>
</feature>
<dbReference type="GO" id="GO:0001760">
    <property type="term" value="F:aminocarboxymuconate-semialdehyde decarboxylase activity"/>
    <property type="evidence" value="ECO:0007669"/>
    <property type="project" value="UniProtKB-EC"/>
</dbReference>
<dbReference type="AlphaFoldDB" id="A0A7X0FP45"/>
<dbReference type="GO" id="GO:0005737">
    <property type="term" value="C:cytoplasm"/>
    <property type="evidence" value="ECO:0007669"/>
    <property type="project" value="TreeGrafter"/>
</dbReference>
<comment type="caution">
    <text evidence="3">The sequence shown here is derived from an EMBL/GenBank/DDBJ whole genome shotgun (WGS) entry which is preliminary data.</text>
</comment>
<dbReference type="GO" id="GO:0019748">
    <property type="term" value="P:secondary metabolic process"/>
    <property type="evidence" value="ECO:0007669"/>
    <property type="project" value="TreeGrafter"/>
</dbReference>
<dbReference type="EMBL" id="JACHML010000001">
    <property type="protein sequence ID" value="MBB6390521.1"/>
    <property type="molecule type" value="Genomic_DNA"/>
</dbReference>
<dbReference type="InterPro" id="IPR006680">
    <property type="entry name" value="Amidohydro-rel"/>
</dbReference>
<sequence>MIDVHAHMFFDELLGKAGSAGPAIEKVGEARHEIVAGGYRWPIGPKSSLAETPRQRLDSLDEDAIDVQVLSLSPLWLFTHTPREIAAPFLRSANTFMSEWCSQQPDRLRGFAALPTVDIGAAIAELEHSVSELGLVGGYIGTDARAALDHPDMDDLYQACVDLDVPLFVHSTVPGVDGPAGDPRLDRFDWHVTLGYPHEETLAVASLIFGKVLLRHPKLDVYVSHGGGSIAFQHGRLRHFASLPRSPITVEEFDAQFSRLWFDTHVNSPESLTLLRAVANPDRLVFGTNYRGWDSGSVDEVEPIADDVVRNARTLLRTPDRATASA</sequence>
<evidence type="ECO:0000259" key="2">
    <source>
        <dbReference type="Pfam" id="PF04909"/>
    </source>
</evidence>
<dbReference type="InterPro" id="IPR032465">
    <property type="entry name" value="ACMSD"/>
</dbReference>
<dbReference type="Gene3D" id="3.20.20.140">
    <property type="entry name" value="Metal-dependent hydrolases"/>
    <property type="match status" value="1"/>
</dbReference>
<evidence type="ECO:0000313" key="3">
    <source>
        <dbReference type="EMBL" id="MBB6390521.1"/>
    </source>
</evidence>
<keyword evidence="1 3" id="KW-0456">Lyase</keyword>
<dbReference type="GO" id="GO:0016787">
    <property type="term" value="F:hydrolase activity"/>
    <property type="evidence" value="ECO:0007669"/>
    <property type="project" value="InterPro"/>
</dbReference>
<dbReference type="RefSeq" id="WP_184749765.1">
    <property type="nucleotide sequence ID" value="NZ_BAAAJR010000003.1"/>
</dbReference>